<keyword evidence="1" id="KW-0472">Membrane</keyword>
<reference evidence="2 3" key="2">
    <citation type="submission" date="2019-01" db="EMBL/GenBank/DDBJ databases">
        <title>A chromosome length genome reference of the Java medaka (oryzias javanicus).</title>
        <authorList>
            <person name="Herpin A."/>
            <person name="Takehana Y."/>
            <person name="Naruse K."/>
            <person name="Ansai S."/>
            <person name="Kawaguchi M."/>
        </authorList>
    </citation>
    <scope>NUCLEOTIDE SEQUENCE [LARGE SCALE GENOMIC DNA]</scope>
    <source>
        <strain evidence="2">RS831</strain>
        <tissue evidence="2">Whole body</tissue>
    </source>
</reference>
<dbReference type="AlphaFoldDB" id="A0A437CK93"/>
<accession>A0A437CK93</accession>
<protein>
    <recommendedName>
        <fullName evidence="4">TNF family profile domain-containing protein</fullName>
    </recommendedName>
</protein>
<evidence type="ECO:0008006" key="4">
    <source>
        <dbReference type="Google" id="ProtNLM"/>
    </source>
</evidence>
<reference evidence="2 3" key="1">
    <citation type="submission" date="2018-11" db="EMBL/GenBank/DDBJ databases">
        <authorList>
            <person name="Lopez-Roques C."/>
            <person name="Donnadieu C."/>
            <person name="Bouchez O."/>
            <person name="Klopp C."/>
            <person name="Cabau C."/>
            <person name="Zahm M."/>
        </authorList>
    </citation>
    <scope>NUCLEOTIDE SEQUENCE [LARGE SCALE GENOMIC DNA]</scope>
    <source>
        <strain evidence="2">RS831</strain>
        <tissue evidence="2">Whole body</tissue>
    </source>
</reference>
<dbReference type="EMBL" id="CM012452">
    <property type="protein sequence ID" value="RVE63111.1"/>
    <property type="molecule type" value="Genomic_DNA"/>
</dbReference>
<organism evidence="2 3">
    <name type="scientific">Oryzias javanicus</name>
    <name type="common">Javanese ricefish</name>
    <name type="synonym">Aplocheilus javanicus</name>
    <dbReference type="NCBI Taxonomy" id="123683"/>
    <lineage>
        <taxon>Eukaryota</taxon>
        <taxon>Metazoa</taxon>
        <taxon>Chordata</taxon>
        <taxon>Craniata</taxon>
        <taxon>Vertebrata</taxon>
        <taxon>Euteleostomi</taxon>
        <taxon>Actinopterygii</taxon>
        <taxon>Neopterygii</taxon>
        <taxon>Teleostei</taxon>
        <taxon>Neoteleostei</taxon>
        <taxon>Acanthomorphata</taxon>
        <taxon>Ovalentaria</taxon>
        <taxon>Atherinomorphae</taxon>
        <taxon>Beloniformes</taxon>
        <taxon>Adrianichthyidae</taxon>
        <taxon>Oryziinae</taxon>
        <taxon>Oryzias</taxon>
    </lineage>
</organism>
<proteinExistence type="predicted"/>
<evidence type="ECO:0000313" key="2">
    <source>
        <dbReference type="EMBL" id="RVE63111.1"/>
    </source>
</evidence>
<dbReference type="InterPro" id="IPR008983">
    <property type="entry name" value="Tumour_necrosis_fac-like_dom"/>
</dbReference>
<keyword evidence="3" id="KW-1185">Reference proteome</keyword>
<keyword evidence="1" id="KW-1133">Transmembrane helix</keyword>
<sequence length="193" mass="21431">MSVDTERAAHTGMEEQSRASHKYLLLQVWCGLLTVSMVTMGAFLITLKPKSEEMGSISPTDITIFERLKSKETLSFIEVTPTLGSSWQESLKSEPSALSLHKTSICSTRKSHYFVYAQVTFSKNDNSSNRSVILKRNGRRGKQLRVLAEARGPAGGPLWVGKIVMLAENDSISLDIGGSFEKENTFWGAYQLH</sequence>
<dbReference type="OrthoDB" id="8667946at2759"/>
<feature type="transmembrane region" description="Helical" evidence="1">
    <location>
        <begin position="23"/>
        <end position="47"/>
    </location>
</feature>
<keyword evidence="1" id="KW-0812">Transmembrane</keyword>
<dbReference type="Gene3D" id="2.60.120.40">
    <property type="match status" value="1"/>
</dbReference>
<dbReference type="SUPFAM" id="SSF49842">
    <property type="entry name" value="TNF-like"/>
    <property type="match status" value="1"/>
</dbReference>
<evidence type="ECO:0000256" key="1">
    <source>
        <dbReference type="SAM" id="Phobius"/>
    </source>
</evidence>
<evidence type="ECO:0000313" key="3">
    <source>
        <dbReference type="Proteomes" id="UP000283210"/>
    </source>
</evidence>
<gene>
    <name evidence="2" type="ORF">OJAV_G00165110</name>
</gene>
<dbReference type="Proteomes" id="UP000283210">
    <property type="component" value="Chromosome 16"/>
</dbReference>
<name>A0A437CK93_ORYJA</name>